<evidence type="ECO:0000256" key="1">
    <source>
        <dbReference type="SAM" id="MobiDB-lite"/>
    </source>
</evidence>
<feature type="region of interest" description="Disordered" evidence="1">
    <location>
        <begin position="54"/>
        <end position="77"/>
    </location>
</feature>
<keyword evidence="3" id="KW-1185">Reference proteome</keyword>
<dbReference type="EMBL" id="AFRT01002924">
    <property type="protein sequence ID" value="ELU36950.1"/>
    <property type="molecule type" value="Genomic_DNA"/>
</dbReference>
<gene>
    <name evidence="2" type="ORF">AG1IA_09020</name>
</gene>
<dbReference type="AlphaFoldDB" id="L8WG58"/>
<accession>L8WG58</accession>
<protein>
    <submittedName>
        <fullName evidence="2">Uncharacterized protein</fullName>
    </submittedName>
</protein>
<reference evidence="2 3" key="1">
    <citation type="journal article" date="2013" name="Nat. Commun.">
        <title>The evolution and pathogenic mechanisms of the rice sheath blight pathogen.</title>
        <authorList>
            <person name="Zheng A."/>
            <person name="Lin R."/>
            <person name="Xu L."/>
            <person name="Qin P."/>
            <person name="Tang C."/>
            <person name="Ai P."/>
            <person name="Zhang D."/>
            <person name="Liu Y."/>
            <person name="Sun Z."/>
            <person name="Feng H."/>
            <person name="Wang Y."/>
            <person name="Chen Y."/>
            <person name="Liang X."/>
            <person name="Fu R."/>
            <person name="Li Q."/>
            <person name="Zhang J."/>
            <person name="Yu X."/>
            <person name="Xie Z."/>
            <person name="Ding L."/>
            <person name="Guan P."/>
            <person name="Tang J."/>
            <person name="Liang Y."/>
            <person name="Wang S."/>
            <person name="Deng Q."/>
            <person name="Li S."/>
            <person name="Zhu J."/>
            <person name="Wang L."/>
            <person name="Liu H."/>
            <person name="Li P."/>
        </authorList>
    </citation>
    <scope>NUCLEOTIDE SEQUENCE [LARGE SCALE GENOMIC DNA]</scope>
    <source>
        <strain evidence="3">AG-1 IA</strain>
    </source>
</reference>
<proteinExistence type="predicted"/>
<sequence length="540" mass="60344">MSDQSKWVKFQSLRLTTCHSLNVQNTSASTEPVGQESQSTQVLDQLQSNEQSNALNALGDPEPEVQQNTINQDPTGNTVCGQNVFGKNAVGDDIRSQTLTRREGALENIAIHEIGEPQMYSRSPALVEIVFNGAAHMRKPYPSNHSSIILATTIITFEVNRYRPVTYIDGRALGLHPCHEPPTIAEWGIVHVCVNEANVPLVVVRRKMTQERSASRLVGTKGNFDRATAGAWQMDPCHQIWAACTPPRYHAGRGTGRGRRDREKGEEVARSGVDVAAHNIDRKLWWWQLKYRTQIEEQVKFFELGARSFGRARGKTQRNYQGSIASEPQRMNELKGLLGVGLTPPLSTSHLPPRRTKRTRSEDGVDSLLLRSRQAIANLTDKETQVKVHPVFCTSYPIKSGWRTACLLDIQACTVRKPLLSEPSLRQASCLCSIEDTSTPRISATPTQAPRHDEYYAIGYVGCGVAEIRVPCLVHVSLHEDAVDPPLALSLSRILRREWRWHTFYLILPRSWIACIVTHDIGLSYLTTNVVKCMLDHAPA</sequence>
<evidence type="ECO:0000313" key="3">
    <source>
        <dbReference type="Proteomes" id="UP000011668"/>
    </source>
</evidence>
<name>L8WG58_THACA</name>
<dbReference type="HOGENOM" id="CLU_504505_0_0_1"/>
<feature type="compositionally biased region" description="Polar residues" evidence="1">
    <location>
        <begin position="65"/>
        <end position="77"/>
    </location>
</feature>
<comment type="caution">
    <text evidence="2">The sequence shown here is derived from an EMBL/GenBank/DDBJ whole genome shotgun (WGS) entry which is preliminary data.</text>
</comment>
<feature type="region of interest" description="Disordered" evidence="1">
    <location>
        <begin position="345"/>
        <end position="364"/>
    </location>
</feature>
<organism evidence="2 3">
    <name type="scientific">Thanatephorus cucumeris (strain AG1-IA)</name>
    <name type="common">Rice sheath blight fungus</name>
    <name type="synonym">Rhizoctonia solani</name>
    <dbReference type="NCBI Taxonomy" id="983506"/>
    <lineage>
        <taxon>Eukaryota</taxon>
        <taxon>Fungi</taxon>
        <taxon>Dikarya</taxon>
        <taxon>Basidiomycota</taxon>
        <taxon>Agaricomycotina</taxon>
        <taxon>Agaricomycetes</taxon>
        <taxon>Cantharellales</taxon>
        <taxon>Ceratobasidiaceae</taxon>
        <taxon>Rhizoctonia</taxon>
        <taxon>Rhizoctonia solani AG-1</taxon>
    </lineage>
</organism>
<dbReference type="Proteomes" id="UP000011668">
    <property type="component" value="Unassembled WGS sequence"/>
</dbReference>
<evidence type="ECO:0000313" key="2">
    <source>
        <dbReference type="EMBL" id="ELU36950.1"/>
    </source>
</evidence>